<dbReference type="PROSITE" id="PS00815">
    <property type="entry name" value="AIPM_HOMOCIT_SYNTH_1"/>
    <property type="match status" value="1"/>
</dbReference>
<dbReference type="InterPro" id="IPR013785">
    <property type="entry name" value="Aldolase_TIM"/>
</dbReference>
<dbReference type="SUPFAM" id="SSF51569">
    <property type="entry name" value="Aldolase"/>
    <property type="match status" value="1"/>
</dbReference>
<name>A0A833N4I5_9BACT</name>
<dbReference type="InterPro" id="IPR000891">
    <property type="entry name" value="PYR_CT"/>
</dbReference>
<dbReference type="Pfam" id="PF22617">
    <property type="entry name" value="HCS_D2"/>
    <property type="match status" value="1"/>
</dbReference>
<evidence type="ECO:0000259" key="4">
    <source>
        <dbReference type="PROSITE" id="PS50991"/>
    </source>
</evidence>
<dbReference type="AlphaFoldDB" id="A0A833N4I5"/>
<comment type="caution">
    <text evidence="5">The sequence shown here is derived from an EMBL/GenBank/DDBJ whole genome shotgun (WGS) entry which is preliminary data.</text>
</comment>
<keyword evidence="2 3" id="KW-0808">Transferase</keyword>
<evidence type="ECO:0000313" key="5">
    <source>
        <dbReference type="EMBL" id="KAB8028060.1"/>
    </source>
</evidence>
<organism evidence="5 6">
    <name type="scientific">Fluviispira multicolorata</name>
    <dbReference type="NCBI Taxonomy" id="2654512"/>
    <lineage>
        <taxon>Bacteria</taxon>
        <taxon>Pseudomonadati</taxon>
        <taxon>Bdellovibrionota</taxon>
        <taxon>Oligoflexia</taxon>
        <taxon>Silvanigrellales</taxon>
        <taxon>Silvanigrellaceae</taxon>
        <taxon>Fluviispira</taxon>
    </lineage>
</organism>
<proteinExistence type="inferred from homology"/>
<dbReference type="InterPro" id="IPR002034">
    <property type="entry name" value="AIPM/Hcit_synth_CS"/>
</dbReference>
<dbReference type="InterPro" id="IPR054691">
    <property type="entry name" value="LeuA/HCS_post-cat"/>
</dbReference>
<dbReference type="Proteomes" id="UP000442694">
    <property type="component" value="Unassembled WGS sequence"/>
</dbReference>
<dbReference type="PROSITE" id="PS00816">
    <property type="entry name" value="AIPM_HOMOCIT_SYNTH_2"/>
    <property type="match status" value="1"/>
</dbReference>
<dbReference type="PROSITE" id="PS50991">
    <property type="entry name" value="PYR_CT"/>
    <property type="match status" value="1"/>
</dbReference>
<evidence type="ECO:0000256" key="3">
    <source>
        <dbReference type="RuleBase" id="RU003523"/>
    </source>
</evidence>
<feature type="domain" description="Pyruvate carboxyltransferase" evidence="4">
    <location>
        <begin position="7"/>
        <end position="258"/>
    </location>
</feature>
<evidence type="ECO:0000256" key="1">
    <source>
        <dbReference type="ARBA" id="ARBA00006154"/>
    </source>
</evidence>
<dbReference type="EMBL" id="WFLN01000010">
    <property type="protein sequence ID" value="KAB8028060.1"/>
    <property type="molecule type" value="Genomic_DNA"/>
</dbReference>
<gene>
    <name evidence="5" type="ORF">GCL57_13490</name>
</gene>
<comment type="similarity">
    <text evidence="1 3">Belongs to the alpha-IPM synthase/homocitrate synthase family.</text>
</comment>
<dbReference type="RefSeq" id="WP_152213881.1">
    <property type="nucleotide sequence ID" value="NZ_WFLN01000010.1"/>
</dbReference>
<dbReference type="PANTHER" id="PTHR42880:SF1">
    <property type="entry name" value="ISOPROPYLMALATE_HOMOCITRATE_CITRAMALATE SYNTHASE FAMILY PROTEIN"/>
    <property type="match status" value="1"/>
</dbReference>
<sequence>MAHLTKIKLLDSTLREGEQSSGVCFSLEEKIEIAKHLESFGVDIIEVGHPGISQLEEEVCKKVCEQIKNMETLVHARACKTEILSAHNTGANWVGIWASFNPISLETKFTNKSKEWVKEQVLSSILFAKELGLKVRFTIEDASRTSFEIIEEIAQITNQAGVDRLSLADTVGAWNPQKCYQMVKFAVKNFNCEIEVHLHNDFGLALANAHSAIEAGASIIDVSVLGIGERAGICDLFQMSASLAYFYDDVSFNFKETKYLKDIVARISTFIPEPHRPIVGKNAFIHSSKYHAKANSKNYKAYEFLSPELFGYERKLLPQEYVRESKLRFSNEFKVGNPFVKSAAELKYHRHGVGDRWVHIDSRVDERSPVYIIERLFHEDYVGSYEPHVDTHAHNCDSIFVFMGNNVDGSGLNVKVTLGNETKIIKSPASVFIPAELTHNYEYISGTGRFLNFVMSPSYNKSLL</sequence>
<reference evidence="5 6" key="1">
    <citation type="submission" date="2019-10" db="EMBL/GenBank/DDBJ databases">
        <title>New genus of Silvanigrellaceae.</title>
        <authorList>
            <person name="Pitt A."/>
            <person name="Hahn M.W."/>
        </authorList>
    </citation>
    <scope>NUCLEOTIDE SEQUENCE [LARGE SCALE GENOMIC DNA]</scope>
    <source>
        <strain evidence="5 6">33A1-SZDP</strain>
    </source>
</reference>
<evidence type="ECO:0000313" key="6">
    <source>
        <dbReference type="Proteomes" id="UP000442694"/>
    </source>
</evidence>
<dbReference type="Gene3D" id="1.10.238.260">
    <property type="match status" value="1"/>
</dbReference>
<keyword evidence="6" id="KW-1185">Reference proteome</keyword>
<evidence type="ECO:0000256" key="2">
    <source>
        <dbReference type="ARBA" id="ARBA00022679"/>
    </source>
</evidence>
<dbReference type="Gene3D" id="3.20.20.70">
    <property type="entry name" value="Aldolase class I"/>
    <property type="match status" value="1"/>
</dbReference>
<dbReference type="Pfam" id="PF00682">
    <property type="entry name" value="HMGL-like"/>
    <property type="match status" value="1"/>
</dbReference>
<dbReference type="GO" id="GO:0019752">
    <property type="term" value="P:carboxylic acid metabolic process"/>
    <property type="evidence" value="ECO:0007669"/>
    <property type="project" value="InterPro"/>
</dbReference>
<protein>
    <submittedName>
        <fullName evidence="5">2-isopropylmalate synthase</fullName>
    </submittedName>
</protein>
<dbReference type="GO" id="GO:0046912">
    <property type="term" value="F:acyltransferase activity, acyl groups converted into alkyl on transfer"/>
    <property type="evidence" value="ECO:0007669"/>
    <property type="project" value="InterPro"/>
</dbReference>
<accession>A0A833N4I5</accession>
<dbReference type="PANTHER" id="PTHR42880">
    <property type="entry name" value="HOMOCITRATE SYNTHASE"/>
    <property type="match status" value="1"/>
</dbReference>